<keyword evidence="2" id="KW-1133">Transmembrane helix</keyword>
<feature type="transmembrane region" description="Helical" evidence="2">
    <location>
        <begin position="657"/>
        <end position="676"/>
    </location>
</feature>
<accession>A0A8K0NF06</accession>
<sequence length="1020" mass="110141">MNGTGKSPSFLLPTKDFTHGEASYCPFPTITSAFYHYAASIPRAKAVRDFSEGGPARELTYRELAMQAQFLAAQLRVLGVGPHQRVPLIVKRGTEMIIGIMAILSCGAQYVPLDGGVVPDSTIKHVAEQCGGHIVLCISSTESRLKTLLPTMTAVVIEQRAIPDQTLNSPEAWINLASPDTGCYVIYTSGTTGKPKGVDVTHKNVANLVCLSPGGLGVQPGICVGQVLNISFDMAAWEIFSCLCNGGTLVVRGSSWEPTLNELDVLVCTPTILSRYHPKLYPKIKVVATAGEPTSQALADLWATHATYWNCCGPTETTIVNTMSKHVVGEAISIGRPTPNNSVYILDKDGRTVPVGVAGVMWAGGHGVTRGYVGLESKTKEAYIPDPFANDGSFMYCTGDLGQWREDGNIDILGRVDDQVKVKGFRVELDGVSSSLASAPGVTRATAIIVEGDIHGFITPSGPDVETVLAHINKLQPYYAIPSKIHQLSAFPTTANGKIDKKCLRHLALATESRADMDEKVRPGSSSSASSDQMTLAESRRSVSSSSTLTVVEEKPDLDRDIPEKKLPKHLRGFRHRIAIVYRFLFSLVGLLNVGALVALVLVHPRTASEWLATLTAANLVLAVLVRQDAVINALYTVTCSAPRKAPLWLRKRLAKIYHLGGVHSGAGICATAWLLGSTFRSTIAFAENKTNDSLATLVVSWMLCVLCCGLVGFAWPAFRKKYHNQFERIHRFVGWTALAMFWARTILSVRDVTASGDDFGLALVKTPGFWMLGVATCSIASSWFWLRKVPVKALPLSDHAIVLSFDYTVPVNGSFTRISNRPLLEWHSFATIPAPQPSSSSSSLSSSSSSSSSSSFSSFSFADKPGYSLVVSNAGDWTRDCIRNPPTSLWVRGLPTCGVMRIATLFNRIVVVATGSGIGPLLGHIAQPSCPTQLIWSTSNPEKTFGKQVLDTIYQSIPDAVIHDTKQKGRPDLVKMGYNLAKDFGAEAVIIIANEKITKKVVYGLETRGVPAYGAIWDS</sequence>
<dbReference type="PROSITE" id="PS00455">
    <property type="entry name" value="AMP_BINDING"/>
    <property type="match status" value="1"/>
</dbReference>
<dbReference type="InterPro" id="IPR042099">
    <property type="entry name" value="ANL_N_sf"/>
</dbReference>
<reference evidence="4" key="1">
    <citation type="journal article" date="2020" name="bioRxiv">
        <title>Whole genome comparisons of ergot fungi reveals the divergence and evolution of species within the genus Claviceps are the result of varying mechanisms driving genome evolution and host range expansion.</title>
        <authorList>
            <person name="Wyka S.A."/>
            <person name="Mondo S.J."/>
            <person name="Liu M."/>
            <person name="Dettman J."/>
            <person name="Nalam V."/>
            <person name="Broders K.D."/>
        </authorList>
    </citation>
    <scope>NUCLEOTIDE SEQUENCE</scope>
    <source>
        <strain evidence="4">CCC 489</strain>
    </source>
</reference>
<evidence type="ECO:0000256" key="1">
    <source>
        <dbReference type="SAM" id="MobiDB-lite"/>
    </source>
</evidence>
<dbReference type="SUPFAM" id="SSF56801">
    <property type="entry name" value="Acetyl-CoA synthetase-like"/>
    <property type="match status" value="1"/>
</dbReference>
<feature type="transmembrane region" description="Helical" evidence="2">
    <location>
        <begin position="696"/>
        <end position="718"/>
    </location>
</feature>
<dbReference type="Pfam" id="PF00501">
    <property type="entry name" value="AMP-binding"/>
    <property type="match status" value="1"/>
</dbReference>
<dbReference type="PANTHER" id="PTHR33927:SF5">
    <property type="entry name" value="ENZYME, PUTATIVE (AFU_ORTHOLOGUE AFUA_8G01222)-RELATED"/>
    <property type="match status" value="1"/>
</dbReference>
<evidence type="ECO:0000313" key="5">
    <source>
        <dbReference type="Proteomes" id="UP000811619"/>
    </source>
</evidence>
<dbReference type="InterPro" id="IPR045851">
    <property type="entry name" value="AMP-bd_C_sf"/>
</dbReference>
<keyword evidence="5" id="KW-1185">Reference proteome</keyword>
<dbReference type="Gene3D" id="3.40.50.12780">
    <property type="entry name" value="N-terminal domain of ligase-like"/>
    <property type="match status" value="1"/>
</dbReference>
<evidence type="ECO:0000256" key="2">
    <source>
        <dbReference type="SAM" id="Phobius"/>
    </source>
</evidence>
<feature type="domain" description="AMP-dependent synthetase/ligase" evidence="3">
    <location>
        <begin position="38"/>
        <end position="372"/>
    </location>
</feature>
<dbReference type="Gene3D" id="3.30.300.30">
    <property type="match status" value="1"/>
</dbReference>
<feature type="transmembrane region" description="Helical" evidence="2">
    <location>
        <begin position="730"/>
        <end position="748"/>
    </location>
</feature>
<evidence type="ECO:0000259" key="3">
    <source>
        <dbReference type="Pfam" id="PF00501"/>
    </source>
</evidence>
<proteinExistence type="predicted"/>
<dbReference type="OrthoDB" id="3142841at2759"/>
<feature type="transmembrane region" description="Helical" evidence="2">
    <location>
        <begin position="768"/>
        <end position="787"/>
    </location>
</feature>
<gene>
    <name evidence="4" type="ORF">E4U42_007667</name>
</gene>
<evidence type="ECO:0000313" key="4">
    <source>
        <dbReference type="EMBL" id="KAG5916433.1"/>
    </source>
</evidence>
<dbReference type="AlphaFoldDB" id="A0A8K0NF06"/>
<protein>
    <recommendedName>
        <fullName evidence="3">AMP-dependent synthetase/ligase domain-containing protein</fullName>
    </recommendedName>
</protein>
<dbReference type="EMBL" id="SRPY01000894">
    <property type="protein sequence ID" value="KAG5916433.1"/>
    <property type="molecule type" value="Genomic_DNA"/>
</dbReference>
<keyword evidence="2" id="KW-0812">Transmembrane</keyword>
<dbReference type="InterPro" id="IPR000873">
    <property type="entry name" value="AMP-dep_synth/lig_dom"/>
</dbReference>
<dbReference type="Proteomes" id="UP000811619">
    <property type="component" value="Unassembled WGS sequence"/>
</dbReference>
<feature type="transmembrane region" description="Helical" evidence="2">
    <location>
        <begin position="580"/>
        <end position="603"/>
    </location>
</feature>
<feature type="region of interest" description="Disordered" evidence="1">
    <location>
        <begin position="515"/>
        <end position="542"/>
    </location>
</feature>
<dbReference type="InterPro" id="IPR052979">
    <property type="entry name" value="Adenylate-forming_domain"/>
</dbReference>
<dbReference type="InterPro" id="IPR020845">
    <property type="entry name" value="AMP-binding_CS"/>
</dbReference>
<feature type="compositionally biased region" description="Polar residues" evidence="1">
    <location>
        <begin position="524"/>
        <end position="534"/>
    </location>
</feature>
<organism evidence="4 5">
    <name type="scientific">Claviceps africana</name>
    <dbReference type="NCBI Taxonomy" id="83212"/>
    <lineage>
        <taxon>Eukaryota</taxon>
        <taxon>Fungi</taxon>
        <taxon>Dikarya</taxon>
        <taxon>Ascomycota</taxon>
        <taxon>Pezizomycotina</taxon>
        <taxon>Sordariomycetes</taxon>
        <taxon>Hypocreomycetidae</taxon>
        <taxon>Hypocreales</taxon>
        <taxon>Clavicipitaceae</taxon>
        <taxon>Claviceps</taxon>
    </lineage>
</organism>
<dbReference type="PANTHER" id="PTHR33927">
    <property type="entry name" value="TRANSMEMBRANE PROTEIN"/>
    <property type="match status" value="1"/>
</dbReference>
<name>A0A8K0NF06_9HYPO</name>
<comment type="caution">
    <text evidence="4">The sequence shown here is derived from an EMBL/GenBank/DDBJ whole genome shotgun (WGS) entry which is preliminary data.</text>
</comment>
<keyword evidence="2" id="KW-0472">Membrane</keyword>